<dbReference type="Pfam" id="PF09361">
    <property type="entry name" value="Phasin_2"/>
    <property type="match status" value="1"/>
</dbReference>
<dbReference type="Proteomes" id="UP001595593">
    <property type="component" value="Unassembled WGS sequence"/>
</dbReference>
<dbReference type="NCBIfam" id="TIGR01841">
    <property type="entry name" value="phasin"/>
    <property type="match status" value="1"/>
</dbReference>
<evidence type="ECO:0000259" key="1">
    <source>
        <dbReference type="Pfam" id="PF09361"/>
    </source>
</evidence>
<feature type="domain" description="Phasin" evidence="1">
    <location>
        <begin position="55"/>
        <end position="153"/>
    </location>
</feature>
<proteinExistence type="predicted"/>
<reference evidence="3" key="1">
    <citation type="journal article" date="2019" name="Int. J. Syst. Evol. Microbiol.">
        <title>The Global Catalogue of Microorganisms (GCM) 10K type strain sequencing project: providing services to taxonomists for standard genome sequencing and annotation.</title>
        <authorList>
            <consortium name="The Broad Institute Genomics Platform"/>
            <consortium name="The Broad Institute Genome Sequencing Center for Infectious Disease"/>
            <person name="Wu L."/>
            <person name="Ma J."/>
        </authorList>
    </citation>
    <scope>NUCLEOTIDE SEQUENCE [LARGE SCALE GENOMIC DNA]</scope>
    <source>
        <strain evidence="3">KCTC 52094</strain>
    </source>
</reference>
<organism evidence="2 3">
    <name type="scientific">Teichococcus globiformis</name>
    <dbReference type="NCBI Taxonomy" id="2307229"/>
    <lineage>
        <taxon>Bacteria</taxon>
        <taxon>Pseudomonadati</taxon>
        <taxon>Pseudomonadota</taxon>
        <taxon>Alphaproteobacteria</taxon>
        <taxon>Acetobacterales</taxon>
        <taxon>Roseomonadaceae</taxon>
        <taxon>Roseomonas</taxon>
    </lineage>
</organism>
<protein>
    <submittedName>
        <fullName evidence="2">Phasin family protein</fullName>
    </submittedName>
</protein>
<sequence length="173" mass="18860">MQQGAAFLKPCLPPRLESRNHAGGFAMSDGPKFPPEMDIMRMLSDFRFPAMPDMEALASAQRRNFEALSAANKVALEGAQAVARRHMEILQQSMSEMTQALQSVSTETSPQDKATQQAEMLKASYGRAVSNIQELADLIQKSNAEAISLLNRRFAEAMDEVKGMVNKPTGGAA</sequence>
<dbReference type="EMBL" id="JBHRTN010000010">
    <property type="protein sequence ID" value="MFC3125879.1"/>
    <property type="molecule type" value="Genomic_DNA"/>
</dbReference>
<dbReference type="InterPro" id="IPR018968">
    <property type="entry name" value="Phasin"/>
</dbReference>
<evidence type="ECO:0000313" key="3">
    <source>
        <dbReference type="Proteomes" id="UP001595593"/>
    </source>
</evidence>
<dbReference type="InterPro" id="IPR010127">
    <property type="entry name" value="Phasin_subfam-1"/>
</dbReference>
<name>A0ABV7FZQ6_9PROT</name>
<gene>
    <name evidence="2" type="ORF">ACFOD4_12490</name>
</gene>
<evidence type="ECO:0000313" key="2">
    <source>
        <dbReference type="EMBL" id="MFC3125879.1"/>
    </source>
</evidence>
<dbReference type="RefSeq" id="WP_379596856.1">
    <property type="nucleotide sequence ID" value="NZ_JBHRTN010000010.1"/>
</dbReference>
<keyword evidence="3" id="KW-1185">Reference proteome</keyword>
<comment type="caution">
    <text evidence="2">The sequence shown here is derived from an EMBL/GenBank/DDBJ whole genome shotgun (WGS) entry which is preliminary data.</text>
</comment>
<accession>A0ABV7FZQ6</accession>